<dbReference type="InterPro" id="IPR011006">
    <property type="entry name" value="CheY-like_superfamily"/>
</dbReference>
<dbReference type="GO" id="GO:0000976">
    <property type="term" value="F:transcription cis-regulatory region binding"/>
    <property type="evidence" value="ECO:0007669"/>
    <property type="project" value="TreeGrafter"/>
</dbReference>
<feature type="domain" description="Response regulatory" evidence="5">
    <location>
        <begin position="3"/>
        <end position="115"/>
    </location>
</feature>
<evidence type="ECO:0000259" key="5">
    <source>
        <dbReference type="PROSITE" id="PS50110"/>
    </source>
</evidence>
<evidence type="ECO:0000256" key="4">
    <source>
        <dbReference type="PROSITE-ProRule" id="PRU00169"/>
    </source>
</evidence>
<dbReference type="InterPro" id="IPR001789">
    <property type="entry name" value="Sig_transdc_resp-reg_receiver"/>
</dbReference>
<dbReference type="SUPFAM" id="SSF52172">
    <property type="entry name" value="CheY-like"/>
    <property type="match status" value="1"/>
</dbReference>
<dbReference type="CDD" id="cd17574">
    <property type="entry name" value="REC_OmpR"/>
    <property type="match status" value="1"/>
</dbReference>
<keyword evidence="3" id="KW-0238">DNA-binding</keyword>
<keyword evidence="1 4" id="KW-0597">Phosphoprotein</keyword>
<evidence type="ECO:0000313" key="6">
    <source>
        <dbReference type="EMBL" id="SER93861.1"/>
    </source>
</evidence>
<dbReference type="Proteomes" id="UP000199051">
    <property type="component" value="Unassembled WGS sequence"/>
</dbReference>
<dbReference type="PANTHER" id="PTHR48111:SF40">
    <property type="entry name" value="PHOSPHATE REGULON TRANSCRIPTIONAL REGULATORY PROTEIN PHOB"/>
    <property type="match status" value="1"/>
</dbReference>
<accession>A0A1H9T9M5</accession>
<proteinExistence type="predicted"/>
<dbReference type="Pfam" id="PF00072">
    <property type="entry name" value="Response_reg"/>
    <property type="match status" value="1"/>
</dbReference>
<name>A0A1H9T9M5_9PSEU</name>
<protein>
    <submittedName>
        <fullName evidence="6">Response regulator receiver domain-containing protein</fullName>
    </submittedName>
</protein>
<dbReference type="Gene3D" id="3.40.50.2300">
    <property type="match status" value="1"/>
</dbReference>
<dbReference type="STRING" id="155974.SAMN04487818_106143"/>
<evidence type="ECO:0000256" key="2">
    <source>
        <dbReference type="ARBA" id="ARBA00023012"/>
    </source>
</evidence>
<gene>
    <name evidence="6" type="ORF">SAMN04487818_106143</name>
</gene>
<reference evidence="7" key="1">
    <citation type="submission" date="2016-10" db="EMBL/GenBank/DDBJ databases">
        <authorList>
            <person name="Varghese N."/>
            <person name="Submissions S."/>
        </authorList>
    </citation>
    <scope>NUCLEOTIDE SEQUENCE [LARGE SCALE GENOMIC DNA]</scope>
    <source>
        <strain evidence="7">DSM 44260</strain>
    </source>
</reference>
<dbReference type="PROSITE" id="PS50110">
    <property type="entry name" value="RESPONSE_REGULATORY"/>
    <property type="match status" value="1"/>
</dbReference>
<evidence type="ECO:0000256" key="1">
    <source>
        <dbReference type="ARBA" id="ARBA00022553"/>
    </source>
</evidence>
<dbReference type="EMBL" id="FOGI01000006">
    <property type="protein sequence ID" value="SER93861.1"/>
    <property type="molecule type" value="Genomic_DNA"/>
</dbReference>
<dbReference type="InterPro" id="IPR039420">
    <property type="entry name" value="WalR-like"/>
</dbReference>
<dbReference type="GO" id="GO:0005829">
    <property type="term" value="C:cytosol"/>
    <property type="evidence" value="ECO:0007669"/>
    <property type="project" value="TreeGrafter"/>
</dbReference>
<dbReference type="GO" id="GO:0000156">
    <property type="term" value="F:phosphorelay response regulator activity"/>
    <property type="evidence" value="ECO:0007669"/>
    <property type="project" value="TreeGrafter"/>
</dbReference>
<dbReference type="GO" id="GO:0006355">
    <property type="term" value="P:regulation of DNA-templated transcription"/>
    <property type="evidence" value="ECO:0007669"/>
    <property type="project" value="TreeGrafter"/>
</dbReference>
<evidence type="ECO:0000256" key="3">
    <source>
        <dbReference type="ARBA" id="ARBA00023125"/>
    </source>
</evidence>
<keyword evidence="2" id="KW-0902">Two-component regulatory system</keyword>
<dbReference type="PANTHER" id="PTHR48111">
    <property type="entry name" value="REGULATOR OF RPOS"/>
    <property type="match status" value="1"/>
</dbReference>
<keyword evidence="7" id="KW-1185">Reference proteome</keyword>
<dbReference type="SMART" id="SM00448">
    <property type="entry name" value="REC"/>
    <property type="match status" value="1"/>
</dbReference>
<evidence type="ECO:0000313" key="7">
    <source>
        <dbReference type="Proteomes" id="UP000199051"/>
    </source>
</evidence>
<organism evidence="6 7">
    <name type="scientific">Actinokineospora terrae</name>
    <dbReference type="NCBI Taxonomy" id="155974"/>
    <lineage>
        <taxon>Bacteria</taxon>
        <taxon>Bacillati</taxon>
        <taxon>Actinomycetota</taxon>
        <taxon>Actinomycetes</taxon>
        <taxon>Pseudonocardiales</taxon>
        <taxon>Pseudonocardiaceae</taxon>
        <taxon>Actinokineospora</taxon>
    </lineage>
</organism>
<sequence>MARVLLVEDDETVGAVLSDGLRRHGRDVRWARTAAAALPDGNAFDLALLDLGLPDLDGIEVCRRLRERQPQCVQVILTARTAEVDVVLGLEAGADDYLTKPVRLVELLARIRAHLRRESMGAGAQVLEFGALRVDPAPGGSLWTVGRSRCGPRSSSCSGWRASRGSRCAGRT</sequence>
<dbReference type="AlphaFoldDB" id="A0A1H9T9M5"/>
<dbReference type="GO" id="GO:0032993">
    <property type="term" value="C:protein-DNA complex"/>
    <property type="evidence" value="ECO:0007669"/>
    <property type="project" value="TreeGrafter"/>
</dbReference>
<feature type="modified residue" description="4-aspartylphosphate" evidence="4">
    <location>
        <position position="50"/>
    </location>
</feature>